<organism evidence="1 2">
    <name type="scientific">Coprinopsis marcescibilis</name>
    <name type="common">Agaric fungus</name>
    <name type="synonym">Psathyrella marcescibilis</name>
    <dbReference type="NCBI Taxonomy" id="230819"/>
    <lineage>
        <taxon>Eukaryota</taxon>
        <taxon>Fungi</taxon>
        <taxon>Dikarya</taxon>
        <taxon>Basidiomycota</taxon>
        <taxon>Agaricomycotina</taxon>
        <taxon>Agaricomycetes</taxon>
        <taxon>Agaricomycetidae</taxon>
        <taxon>Agaricales</taxon>
        <taxon>Agaricineae</taxon>
        <taxon>Psathyrellaceae</taxon>
        <taxon>Coprinopsis</taxon>
    </lineage>
</organism>
<accession>A0A5C3KJ65</accession>
<gene>
    <name evidence="1" type="ORF">FA15DRAFT_697215</name>
</gene>
<keyword evidence="2" id="KW-1185">Reference proteome</keyword>
<name>A0A5C3KJ65_COPMA</name>
<dbReference type="AlphaFoldDB" id="A0A5C3KJ65"/>
<reference evidence="1 2" key="1">
    <citation type="journal article" date="2019" name="Nat. Ecol. Evol.">
        <title>Megaphylogeny resolves global patterns of mushroom evolution.</title>
        <authorList>
            <person name="Varga T."/>
            <person name="Krizsan K."/>
            <person name="Foldi C."/>
            <person name="Dima B."/>
            <person name="Sanchez-Garcia M."/>
            <person name="Sanchez-Ramirez S."/>
            <person name="Szollosi G.J."/>
            <person name="Szarkandi J.G."/>
            <person name="Papp V."/>
            <person name="Albert L."/>
            <person name="Andreopoulos W."/>
            <person name="Angelini C."/>
            <person name="Antonin V."/>
            <person name="Barry K.W."/>
            <person name="Bougher N.L."/>
            <person name="Buchanan P."/>
            <person name="Buyck B."/>
            <person name="Bense V."/>
            <person name="Catcheside P."/>
            <person name="Chovatia M."/>
            <person name="Cooper J."/>
            <person name="Damon W."/>
            <person name="Desjardin D."/>
            <person name="Finy P."/>
            <person name="Geml J."/>
            <person name="Haridas S."/>
            <person name="Hughes K."/>
            <person name="Justo A."/>
            <person name="Karasinski D."/>
            <person name="Kautmanova I."/>
            <person name="Kiss B."/>
            <person name="Kocsube S."/>
            <person name="Kotiranta H."/>
            <person name="LaButti K.M."/>
            <person name="Lechner B.E."/>
            <person name="Liimatainen K."/>
            <person name="Lipzen A."/>
            <person name="Lukacs Z."/>
            <person name="Mihaltcheva S."/>
            <person name="Morgado L.N."/>
            <person name="Niskanen T."/>
            <person name="Noordeloos M.E."/>
            <person name="Ohm R.A."/>
            <person name="Ortiz-Santana B."/>
            <person name="Ovrebo C."/>
            <person name="Racz N."/>
            <person name="Riley R."/>
            <person name="Savchenko A."/>
            <person name="Shiryaev A."/>
            <person name="Soop K."/>
            <person name="Spirin V."/>
            <person name="Szebenyi C."/>
            <person name="Tomsovsky M."/>
            <person name="Tulloss R.E."/>
            <person name="Uehling J."/>
            <person name="Grigoriev I.V."/>
            <person name="Vagvolgyi C."/>
            <person name="Papp T."/>
            <person name="Martin F.M."/>
            <person name="Miettinen O."/>
            <person name="Hibbett D.S."/>
            <person name="Nagy L.G."/>
        </authorList>
    </citation>
    <scope>NUCLEOTIDE SEQUENCE [LARGE SCALE GENOMIC DNA]</scope>
    <source>
        <strain evidence="1 2">CBS 121175</strain>
    </source>
</reference>
<evidence type="ECO:0000313" key="1">
    <source>
        <dbReference type="EMBL" id="TFK19945.1"/>
    </source>
</evidence>
<protein>
    <submittedName>
        <fullName evidence="1">Uncharacterized protein</fullName>
    </submittedName>
</protein>
<dbReference type="Proteomes" id="UP000307440">
    <property type="component" value="Unassembled WGS sequence"/>
</dbReference>
<proteinExistence type="predicted"/>
<evidence type="ECO:0000313" key="2">
    <source>
        <dbReference type="Proteomes" id="UP000307440"/>
    </source>
</evidence>
<dbReference type="EMBL" id="ML210318">
    <property type="protein sequence ID" value="TFK19945.1"/>
    <property type="molecule type" value="Genomic_DNA"/>
</dbReference>
<sequence>MLQAGLHLCHMEPAQCRGSVVSDIHLHVNNPSPPRQPTAKSSIRKQNLTDHLSRPKWERTKYLINVLITVGPDIEYGFGLQWPNFTWESRSCADVKLQVVASTFPSIASLVFICCCPSRRFRIFQALPIASSMASY</sequence>